<feature type="compositionally biased region" description="Acidic residues" evidence="4">
    <location>
        <begin position="1025"/>
        <end position="1034"/>
    </location>
</feature>
<dbReference type="FunFam" id="2.100.10.50:FF:000001">
    <property type="entry name" value="DENN domain containing 4C"/>
    <property type="match status" value="1"/>
</dbReference>
<dbReference type="PROSITE" id="PS51498">
    <property type="entry name" value="MABP"/>
    <property type="match status" value="1"/>
</dbReference>
<dbReference type="InterPro" id="IPR023341">
    <property type="entry name" value="MABP"/>
</dbReference>
<protein>
    <submittedName>
        <fullName evidence="7">DENN domain containing 4A</fullName>
    </submittedName>
</protein>
<dbReference type="GO" id="GO:0032483">
    <property type="term" value="P:regulation of Rab protein signal transduction"/>
    <property type="evidence" value="ECO:0007669"/>
    <property type="project" value="TreeGrafter"/>
</dbReference>
<dbReference type="InterPro" id="IPR005112">
    <property type="entry name" value="dDENN_dom"/>
</dbReference>
<feature type="region of interest" description="Disordered" evidence="4">
    <location>
        <begin position="838"/>
        <end position="873"/>
    </location>
</feature>
<dbReference type="Gene3D" id="2.100.10.50">
    <property type="match status" value="1"/>
</dbReference>
<dbReference type="PROSITE" id="PS50211">
    <property type="entry name" value="DENN"/>
    <property type="match status" value="1"/>
</dbReference>
<evidence type="ECO:0000313" key="7">
    <source>
        <dbReference type="Ensembl" id="ENSMMDP00005052498.1"/>
    </source>
</evidence>
<dbReference type="PANTHER" id="PTHR12296">
    <property type="entry name" value="DENN DOMAIN-CONTAINING PROTEIN 4"/>
    <property type="match status" value="1"/>
</dbReference>
<proteinExistence type="predicted"/>
<dbReference type="InterPro" id="IPR037516">
    <property type="entry name" value="Tripartite_DENN"/>
</dbReference>
<keyword evidence="8" id="KW-1185">Reference proteome</keyword>
<dbReference type="GeneTree" id="ENSGT00940000155836"/>
<dbReference type="Ensembl" id="ENSMMDT00005053523.1">
    <property type="protein sequence ID" value="ENSMMDP00005052498.1"/>
    <property type="gene ID" value="ENSMMDG00005023619.1"/>
</dbReference>
<dbReference type="Pfam" id="PF03456">
    <property type="entry name" value="uDENN"/>
    <property type="match status" value="1"/>
</dbReference>
<evidence type="ECO:0000256" key="1">
    <source>
        <dbReference type="ARBA" id="ARBA00022553"/>
    </source>
</evidence>
<dbReference type="InterPro" id="IPR005113">
    <property type="entry name" value="uDENN_dom"/>
</dbReference>
<reference evidence="7" key="3">
    <citation type="submission" date="2025-09" db="UniProtKB">
        <authorList>
            <consortium name="Ensembl"/>
        </authorList>
    </citation>
    <scope>IDENTIFICATION</scope>
</reference>
<dbReference type="PANTHER" id="PTHR12296:SF16">
    <property type="entry name" value="C-MYC PROMOTER-BINDING PROTEIN"/>
    <property type="match status" value="1"/>
</dbReference>
<dbReference type="GO" id="GO:0005829">
    <property type="term" value="C:cytosol"/>
    <property type="evidence" value="ECO:0007669"/>
    <property type="project" value="UniProtKB-ARBA"/>
</dbReference>
<dbReference type="SMART" id="SM00801">
    <property type="entry name" value="dDENN"/>
    <property type="match status" value="1"/>
</dbReference>
<dbReference type="PROSITE" id="PS51375">
    <property type="entry name" value="PPR"/>
    <property type="match status" value="1"/>
</dbReference>
<dbReference type="SMART" id="SM00800">
    <property type="entry name" value="uDENN"/>
    <property type="match status" value="1"/>
</dbReference>
<dbReference type="Pfam" id="PF02141">
    <property type="entry name" value="DENN"/>
    <property type="match status" value="1"/>
</dbReference>
<dbReference type="Gene3D" id="1.25.40.10">
    <property type="entry name" value="Tetratricopeptide repeat domain"/>
    <property type="match status" value="1"/>
</dbReference>
<feature type="region of interest" description="Disordered" evidence="4">
    <location>
        <begin position="1099"/>
        <end position="1123"/>
    </location>
</feature>
<reference evidence="7" key="1">
    <citation type="submission" date="2019-06" db="EMBL/GenBank/DDBJ databases">
        <authorList>
            <consortium name="Wellcome Sanger Institute Data Sharing"/>
        </authorList>
    </citation>
    <scope>NUCLEOTIDE SEQUENCE [LARGE SCALE GENOMIC DNA]</scope>
</reference>
<gene>
    <name evidence="7" type="primary">DENND4A</name>
</gene>
<dbReference type="Gene3D" id="3.40.50.11500">
    <property type="match status" value="1"/>
</dbReference>
<keyword evidence="1" id="KW-0597">Phosphoprotein</keyword>
<dbReference type="NCBIfam" id="TIGR00756">
    <property type="entry name" value="PPR"/>
    <property type="match status" value="1"/>
</dbReference>
<accession>A0A668AMU8</accession>
<feature type="compositionally biased region" description="Basic and acidic residues" evidence="4">
    <location>
        <begin position="860"/>
        <end position="869"/>
    </location>
</feature>
<dbReference type="Proteomes" id="UP000472263">
    <property type="component" value="Chromosome 3"/>
</dbReference>
<sequence length="1625" mass="180867">MMEDKGPRVADYFVVAGLTDPSMPLDQEIHFDDICHKTAKPKAPITDVAVVIRSLGEEVPPGFTCIETTPTGLSADLNNGGLMAPQIFLCYRRGRDKPPLTDLGVLYEWKERLKQGCHLIQTTPCGRPANISSTSSQRIYITYRRAPESQPHAALAVTDICIIIPGKGETPPHTFCKVEKNLNSSMWGSSVYLCYKKSVAKTNTIAYKAGLFSRYPEEDYESFPLPESVPLFCLPMGATIECWPAQTKYSLPVFSTFVLTGASGEKVYGAAIQFYEPYPQECLTDKQRSQLGLLAPDPHKPFSNCICLLSHWPFFDAFRKFLTFLYRYSISGPHALPIEKHISHFMHKVPFPSSQRPRILVQLSPHDSLMLSQPVSSPLPLSGGRFTTLLQNLGPENAVTLLVFAVTEHKILVHSLRPAVLTSVTEALVSMIFPFHWPCPYIPLCPLALADVLSAPCPFIVGVDSRYFDLYDPPPDVSCVDLDTNTIFHNEDKRALTWKILPKKACKNLMNVLSNLYQQLADGQHRPDGLLELSMSDSSELSCGKSLHTLELEIQEAFLRFMAAILKGYRSFLRPITQAPSEKATDASSLFDLQGFLKSRDRSHQKFYSLMTKTQMFIRFIEECSFVSDKDASLAFFDDCVDKVTGKTYFPNAPFHPQEIRSAQKIAKKYSSVPQLWSKCLLRHCYGLWFICLPAYVKVCHSKVRALRTAYDVLRKMQAKKLQPPDEVCYRVLMQLCGQYGQPVLAVRVLFEMKKAGVHPNAITYGYYNKAVLESTWPSSTRGGYFLWMKLRNVVLGVAQFKRALRRHAHLTHSPLSEHFFPYSRMIVDGSDLDAVSHGSLDSSADTNPAEQGPYATDSIKVDPTDDRSSTGTPTMWLMNSSCLLVSVTRSALTGHVAGLLFTSSLEEIGEVQTNSLLRRHKSALEEVVGSASSGSALDWQAVRGRRLSGDTVGSSGSGTTVLGLGMSQGETDPDKIAGHLGADAKILSSANFSKTKRPHSLPLCGSEGTSAKAGATRSQGHKEEDEETEETEERDSNLDIDGPTTEIATNLAKASQPRKPTVERSASYGGVGAAASRGAVKRTGIETGYDPLSLLAAESQSEQRNEDQYIEAEEVSTPSPRRHLAREIELYMNHMGSPLSSRTPSLDLQEPASPLLLHPYSSSVSAPRRASLPHSSPLRTRGVPRSRTYHPPSPSQTISRQRLDTDICFVLSNPYIVAAAAPGCVLSPPGFPLPDKSDLGSSRYTSNTSIFNNYAMELLISSCSRCKTCDCLVYDEEIMAGWTADDSNLNTTCPFCGNPFLPFLNVEIRDMRGPGRYAMTLLTLQGISESDLFLKNKLTKHQGALSPGAPMVRSVSAFGPMENPPRLNHCVPTSGSLPSRLNETTDPLSMDWRLHNPEPVTVPYLSPLVLWKELESLLENEGDPVITAADMVDHHPIIYWNLVWYFRRLDLPSNLPGLILTSEHCNRGSQIPRHWMSEDSKHVLIQILWDNLKLHQDPIQPLYILWNTHSELHCKEERPFTEDLLQSVVKSIQRNDVSRPMAQLLQLLGQTLGVKRQRSLYRDILFLSLVALGKDNIDIDAFDREYKMAYDRLTPNLVKLTHNCDRPPSTGVMECRRTFGEPYL</sequence>
<dbReference type="Pfam" id="PF10240">
    <property type="entry name" value="DUF2464"/>
    <property type="match status" value="1"/>
</dbReference>
<dbReference type="SMART" id="SM00799">
    <property type="entry name" value="DENN"/>
    <property type="match status" value="1"/>
</dbReference>
<dbReference type="FunFam" id="1.25.40.10:FF:000042">
    <property type="entry name" value="C-myc promoter-binding protein isoform X1"/>
    <property type="match status" value="1"/>
</dbReference>
<keyword evidence="2" id="KW-0344">Guanine-nucleotide releasing factor</keyword>
<reference evidence="7" key="2">
    <citation type="submission" date="2025-08" db="UniProtKB">
        <authorList>
            <consortium name="Ensembl"/>
        </authorList>
    </citation>
    <scope>IDENTIFICATION</scope>
</reference>
<evidence type="ECO:0000256" key="4">
    <source>
        <dbReference type="SAM" id="MobiDB-lite"/>
    </source>
</evidence>
<evidence type="ECO:0000259" key="6">
    <source>
        <dbReference type="PROSITE" id="PS51498"/>
    </source>
</evidence>
<dbReference type="InterPro" id="IPR001194">
    <property type="entry name" value="cDENN_dom"/>
</dbReference>
<feature type="compositionally biased region" description="Polar residues" evidence="4">
    <location>
        <begin position="840"/>
        <end position="850"/>
    </location>
</feature>
<dbReference type="InterPro" id="IPR018798">
    <property type="entry name" value="MVB12A/B"/>
</dbReference>
<evidence type="ECO:0000256" key="2">
    <source>
        <dbReference type="ARBA" id="ARBA00022658"/>
    </source>
</evidence>
<feature type="domain" description="MABP" evidence="6">
    <location>
        <begin position="42"/>
        <end position="199"/>
    </location>
</feature>
<dbReference type="InterPro" id="IPR002885">
    <property type="entry name" value="PPR_rpt"/>
</dbReference>
<dbReference type="GO" id="GO:0000813">
    <property type="term" value="C:ESCRT I complex"/>
    <property type="evidence" value="ECO:0007669"/>
    <property type="project" value="InterPro"/>
</dbReference>
<dbReference type="GO" id="GO:0005085">
    <property type="term" value="F:guanyl-nucleotide exchange factor activity"/>
    <property type="evidence" value="ECO:0007669"/>
    <property type="project" value="UniProtKB-KW"/>
</dbReference>
<dbReference type="InterPro" id="IPR011990">
    <property type="entry name" value="TPR-like_helical_dom_sf"/>
</dbReference>
<dbReference type="Pfam" id="PF03455">
    <property type="entry name" value="dDENN"/>
    <property type="match status" value="1"/>
</dbReference>
<evidence type="ECO:0000313" key="8">
    <source>
        <dbReference type="Proteomes" id="UP000472263"/>
    </source>
</evidence>
<feature type="repeat" description="PPR" evidence="3">
    <location>
        <begin position="726"/>
        <end position="760"/>
    </location>
</feature>
<feature type="compositionally biased region" description="Low complexity" evidence="4">
    <location>
        <begin position="1065"/>
        <end position="1078"/>
    </location>
</feature>
<name>A0A668AMU8_9TELE</name>
<dbReference type="Pfam" id="PF13812">
    <property type="entry name" value="PPR_3"/>
    <property type="match status" value="1"/>
</dbReference>
<evidence type="ECO:0000256" key="3">
    <source>
        <dbReference type="PROSITE-ProRule" id="PRU00708"/>
    </source>
</evidence>
<organism evidence="7 8">
    <name type="scientific">Myripristis murdjan</name>
    <name type="common">pinecone soldierfish</name>
    <dbReference type="NCBI Taxonomy" id="586833"/>
    <lineage>
        <taxon>Eukaryota</taxon>
        <taxon>Metazoa</taxon>
        <taxon>Chordata</taxon>
        <taxon>Craniata</taxon>
        <taxon>Vertebrata</taxon>
        <taxon>Euteleostomi</taxon>
        <taxon>Actinopterygii</taxon>
        <taxon>Neopterygii</taxon>
        <taxon>Teleostei</taxon>
        <taxon>Neoteleostei</taxon>
        <taxon>Acanthomorphata</taxon>
        <taxon>Holocentriformes</taxon>
        <taxon>Holocentridae</taxon>
        <taxon>Myripristis</taxon>
    </lineage>
</organism>
<feature type="region of interest" description="Disordered" evidence="4">
    <location>
        <begin position="1166"/>
        <end position="1199"/>
    </location>
</feature>
<dbReference type="InterPro" id="IPR051696">
    <property type="entry name" value="DENN_Domain_GEFs"/>
</dbReference>
<feature type="domain" description="UDENN" evidence="5">
    <location>
        <begin position="191"/>
        <end position="633"/>
    </location>
</feature>
<feature type="region of interest" description="Disordered" evidence="4">
    <location>
        <begin position="992"/>
        <end position="1078"/>
    </location>
</feature>
<dbReference type="InterPro" id="IPR043153">
    <property type="entry name" value="DENN_C"/>
</dbReference>
<evidence type="ECO:0000259" key="5">
    <source>
        <dbReference type="PROSITE" id="PS50211"/>
    </source>
</evidence>